<dbReference type="Proteomes" id="UP001596978">
    <property type="component" value="Unassembled WGS sequence"/>
</dbReference>
<evidence type="ECO:0000313" key="5">
    <source>
        <dbReference type="EMBL" id="MFD0861256.1"/>
    </source>
</evidence>
<proteinExistence type="predicted"/>
<protein>
    <submittedName>
        <fullName evidence="5">ThuA domain-containing protein</fullName>
    </submittedName>
</protein>
<feature type="domain" description="ThuA-like" evidence="3">
    <location>
        <begin position="21"/>
        <end position="250"/>
    </location>
</feature>
<keyword evidence="6" id="KW-1185">Reference proteome</keyword>
<gene>
    <name evidence="5" type="ORF">ACFQ1M_03485</name>
</gene>
<dbReference type="SUPFAM" id="SSF52317">
    <property type="entry name" value="Class I glutamine amidotransferase-like"/>
    <property type="match status" value="1"/>
</dbReference>
<feature type="signal peptide" evidence="2">
    <location>
        <begin position="1"/>
        <end position="18"/>
    </location>
</feature>
<evidence type="ECO:0000313" key="6">
    <source>
        <dbReference type="Proteomes" id="UP001596978"/>
    </source>
</evidence>
<dbReference type="PANTHER" id="PTHR40469:SF2">
    <property type="entry name" value="GALACTOSE-BINDING DOMAIN-LIKE SUPERFAMILY PROTEIN"/>
    <property type="match status" value="1"/>
</dbReference>
<feature type="domain" description="Secretion system C-terminal sorting" evidence="4">
    <location>
        <begin position="269"/>
        <end position="341"/>
    </location>
</feature>
<dbReference type="Pfam" id="PF06283">
    <property type="entry name" value="ThuA"/>
    <property type="match status" value="1"/>
</dbReference>
<dbReference type="EMBL" id="JBHTJH010000004">
    <property type="protein sequence ID" value="MFD0861256.1"/>
    <property type="molecule type" value="Genomic_DNA"/>
</dbReference>
<dbReference type="InterPro" id="IPR026444">
    <property type="entry name" value="Secre_tail"/>
</dbReference>
<organism evidence="5 6">
    <name type="scientific">Sungkyunkwania multivorans</name>
    <dbReference type="NCBI Taxonomy" id="1173618"/>
    <lineage>
        <taxon>Bacteria</taxon>
        <taxon>Pseudomonadati</taxon>
        <taxon>Bacteroidota</taxon>
        <taxon>Flavobacteriia</taxon>
        <taxon>Flavobacteriales</taxon>
        <taxon>Flavobacteriaceae</taxon>
        <taxon>Sungkyunkwania</taxon>
    </lineage>
</organism>
<dbReference type="InterPro" id="IPR029062">
    <property type="entry name" value="Class_I_gatase-like"/>
</dbReference>
<evidence type="ECO:0000259" key="3">
    <source>
        <dbReference type="Pfam" id="PF06283"/>
    </source>
</evidence>
<sequence length="343" mass="38570">MKIKLLLLLMALSNLCFAQYRVLVYHETNGFRHGSINAGIQMFEDLGAIDNRWTVDNSQNSNVFNATNLAQYDVVVWCNTSGNNLLNASERTAFENYITSGGGFVGIHAATDTYRDGSWPFYNELVGAIVQTSPNHTSNNFNATMDVEDTTHPTVSHLGTTWNKNEEYYYWELNGGQLSTDNNVLLRVRSTGSNSYDAPRPITWYKTSMVVNGTSISGFRAFYTALGHNSGDYNGNSDFRTMMENAVLWAANDTTLSVEGFLPDEKVSVYPNPVKDMLSISFENEFVFEQIQFYDTAGKKVNARIVHELDDSIHFDIGTWSAGVYFYQVRNKDQVISGKLIKE</sequence>
<dbReference type="RefSeq" id="WP_386403926.1">
    <property type="nucleotide sequence ID" value="NZ_JBHTJH010000004.1"/>
</dbReference>
<accession>A0ABW3CX28</accession>
<feature type="chain" id="PRO_5046990621" evidence="2">
    <location>
        <begin position="19"/>
        <end position="343"/>
    </location>
</feature>
<reference evidence="6" key="1">
    <citation type="journal article" date="2019" name="Int. J. Syst. Evol. Microbiol.">
        <title>The Global Catalogue of Microorganisms (GCM) 10K type strain sequencing project: providing services to taxonomists for standard genome sequencing and annotation.</title>
        <authorList>
            <consortium name="The Broad Institute Genomics Platform"/>
            <consortium name="The Broad Institute Genome Sequencing Center for Infectious Disease"/>
            <person name="Wu L."/>
            <person name="Ma J."/>
        </authorList>
    </citation>
    <scope>NUCLEOTIDE SEQUENCE [LARGE SCALE GENOMIC DNA]</scope>
    <source>
        <strain evidence="6">CCUG 62952</strain>
    </source>
</reference>
<evidence type="ECO:0000259" key="4">
    <source>
        <dbReference type="Pfam" id="PF18962"/>
    </source>
</evidence>
<dbReference type="Pfam" id="PF18962">
    <property type="entry name" value="Por_Secre_tail"/>
    <property type="match status" value="1"/>
</dbReference>
<name>A0ABW3CX28_9FLAO</name>
<evidence type="ECO:0000256" key="2">
    <source>
        <dbReference type="SAM" id="SignalP"/>
    </source>
</evidence>
<evidence type="ECO:0000256" key="1">
    <source>
        <dbReference type="ARBA" id="ARBA00022729"/>
    </source>
</evidence>
<dbReference type="NCBIfam" id="TIGR04183">
    <property type="entry name" value="Por_Secre_tail"/>
    <property type="match status" value="1"/>
</dbReference>
<dbReference type="PANTHER" id="PTHR40469">
    <property type="entry name" value="SECRETED GLYCOSYL HYDROLASE"/>
    <property type="match status" value="1"/>
</dbReference>
<dbReference type="Gene3D" id="3.40.50.880">
    <property type="match status" value="1"/>
</dbReference>
<keyword evidence="1 2" id="KW-0732">Signal</keyword>
<dbReference type="InterPro" id="IPR029010">
    <property type="entry name" value="ThuA-like"/>
</dbReference>
<comment type="caution">
    <text evidence="5">The sequence shown here is derived from an EMBL/GenBank/DDBJ whole genome shotgun (WGS) entry which is preliminary data.</text>
</comment>